<organism evidence="1 2">
    <name type="scientific">Fluviicola taffensis (strain DSM 16823 / NCIMB 13979 / RW262)</name>
    <dbReference type="NCBI Taxonomy" id="755732"/>
    <lineage>
        <taxon>Bacteria</taxon>
        <taxon>Pseudomonadati</taxon>
        <taxon>Bacteroidota</taxon>
        <taxon>Flavobacteriia</taxon>
        <taxon>Flavobacteriales</taxon>
        <taxon>Crocinitomicaceae</taxon>
        <taxon>Fluviicola</taxon>
    </lineage>
</organism>
<dbReference type="RefSeq" id="WP_013685843.1">
    <property type="nucleotide sequence ID" value="NC_015321.1"/>
</dbReference>
<gene>
    <name evidence="1" type="ordered locus">Fluta_1073</name>
</gene>
<reference evidence="2" key="2">
    <citation type="submission" date="2011-02" db="EMBL/GenBank/DDBJ databases">
        <title>The complete genome of Fluviicola taffensis DSM 16823.</title>
        <authorList>
            <consortium name="US DOE Joint Genome Institute (JGI-PGF)"/>
            <person name="Lucas S."/>
            <person name="Copeland A."/>
            <person name="Lapidus A."/>
            <person name="Bruce D."/>
            <person name="Goodwin L."/>
            <person name="Pitluck S."/>
            <person name="Kyrpides N."/>
            <person name="Mavromatis K."/>
            <person name="Ivanova N."/>
            <person name="Mikhailova N."/>
            <person name="Pagani I."/>
            <person name="Chertkov O."/>
            <person name="Detter J.C."/>
            <person name="Han C."/>
            <person name="Tapia R."/>
            <person name="Land M."/>
            <person name="Hauser L."/>
            <person name="Markowitz V."/>
            <person name="Cheng J.-F."/>
            <person name="Hugenholtz P."/>
            <person name="Woyke T."/>
            <person name="Wu D."/>
            <person name="Tindall B."/>
            <person name="Pomrenke H.G."/>
            <person name="Brambilla E."/>
            <person name="Klenk H.-P."/>
            <person name="Eisen J.A."/>
        </authorList>
    </citation>
    <scope>NUCLEOTIDE SEQUENCE [LARGE SCALE GENOMIC DNA]</scope>
    <source>
        <strain evidence="2">DSM 16823 / RW262 / RW262</strain>
    </source>
</reference>
<dbReference type="OrthoDB" id="9553704at2"/>
<dbReference type="HOGENOM" id="CLU_2232605_0_0_10"/>
<evidence type="ECO:0000313" key="2">
    <source>
        <dbReference type="Proteomes" id="UP000007463"/>
    </source>
</evidence>
<dbReference type="KEGG" id="fte:Fluta_1073"/>
<name>F2I9S5_FLUTR</name>
<protein>
    <submittedName>
        <fullName evidence="1">Uncharacterized protein</fullName>
    </submittedName>
</protein>
<dbReference type="EMBL" id="CP002542">
    <property type="protein sequence ID" value="AEA43071.1"/>
    <property type="molecule type" value="Genomic_DNA"/>
</dbReference>
<dbReference type="Proteomes" id="UP000007463">
    <property type="component" value="Chromosome"/>
</dbReference>
<sequence>MKTLFDSVLINRIQLESNSSEVQLTCRIFENKESYDTEVFLSMSAFNQLLCELEVRGFEIDMENDMDFIQFGPDDYVYTMDLSKEEHPCFLPLLSLPKENKLLRA</sequence>
<dbReference type="STRING" id="755732.Fluta_1073"/>
<dbReference type="AlphaFoldDB" id="F2I9S5"/>
<reference evidence="1 2" key="1">
    <citation type="journal article" date="2011" name="Stand. Genomic Sci.">
        <title>Complete genome sequence of the gliding freshwater bacterium Fluviicola taffensis type strain (RW262).</title>
        <authorList>
            <person name="Woyke T."/>
            <person name="Chertkov O."/>
            <person name="Lapidus A."/>
            <person name="Nolan M."/>
            <person name="Lucas S."/>
            <person name="Del Rio T.G."/>
            <person name="Tice H."/>
            <person name="Cheng J.F."/>
            <person name="Tapia R."/>
            <person name="Han C."/>
            <person name="Goodwin L."/>
            <person name="Pitluck S."/>
            <person name="Liolios K."/>
            <person name="Pagani I."/>
            <person name="Ivanova N."/>
            <person name="Huntemann M."/>
            <person name="Mavromatis K."/>
            <person name="Mikhailova N."/>
            <person name="Pati A."/>
            <person name="Chen A."/>
            <person name="Palaniappan K."/>
            <person name="Land M."/>
            <person name="Hauser L."/>
            <person name="Brambilla E.M."/>
            <person name="Rohde M."/>
            <person name="Mwirichia R."/>
            <person name="Sikorski J."/>
            <person name="Tindall B.J."/>
            <person name="Goker M."/>
            <person name="Bristow J."/>
            <person name="Eisen J.A."/>
            <person name="Markowitz V."/>
            <person name="Hugenholtz P."/>
            <person name="Klenk H.P."/>
            <person name="Kyrpides N.C."/>
        </authorList>
    </citation>
    <scope>NUCLEOTIDE SEQUENCE [LARGE SCALE GENOMIC DNA]</scope>
    <source>
        <strain evidence="2">DSM 16823 / RW262 / RW262</strain>
    </source>
</reference>
<evidence type="ECO:0000313" key="1">
    <source>
        <dbReference type="EMBL" id="AEA43071.1"/>
    </source>
</evidence>
<keyword evidence="2" id="KW-1185">Reference proteome</keyword>
<accession>F2I9S5</accession>
<proteinExistence type="predicted"/>